<dbReference type="Pfam" id="PF01395">
    <property type="entry name" value="PBP_GOBP"/>
    <property type="match status" value="1"/>
</dbReference>
<evidence type="ECO:0000313" key="7">
    <source>
        <dbReference type="Proteomes" id="UP001153620"/>
    </source>
</evidence>
<evidence type="ECO:0000256" key="5">
    <source>
        <dbReference type="SAM" id="SignalP"/>
    </source>
</evidence>
<dbReference type="GO" id="GO:0005615">
    <property type="term" value="C:extracellular space"/>
    <property type="evidence" value="ECO:0007669"/>
    <property type="project" value="TreeGrafter"/>
</dbReference>
<protein>
    <recommendedName>
        <fullName evidence="8">Odorant binding protein</fullName>
    </recommendedName>
</protein>
<keyword evidence="4 5" id="KW-0732">Signal</keyword>
<dbReference type="InterPro" id="IPR006170">
    <property type="entry name" value="PBP/GOBP"/>
</dbReference>
<keyword evidence="7" id="KW-1185">Reference proteome</keyword>
<gene>
    <name evidence="6" type="ORF">CHIRRI_LOCUS9685</name>
</gene>
<dbReference type="SMART" id="SM00708">
    <property type="entry name" value="PhBP"/>
    <property type="match status" value="1"/>
</dbReference>
<dbReference type="InterPro" id="IPR036728">
    <property type="entry name" value="PBP_GOBP_sf"/>
</dbReference>
<dbReference type="SUPFAM" id="SSF47565">
    <property type="entry name" value="Insect pheromone/odorant-binding proteins"/>
    <property type="match status" value="1"/>
</dbReference>
<evidence type="ECO:0000313" key="6">
    <source>
        <dbReference type="EMBL" id="CAG9806831.1"/>
    </source>
</evidence>
<evidence type="ECO:0008006" key="8">
    <source>
        <dbReference type="Google" id="ProtNLM"/>
    </source>
</evidence>
<feature type="signal peptide" evidence="5">
    <location>
        <begin position="1"/>
        <end position="17"/>
    </location>
</feature>
<dbReference type="CDD" id="cd23992">
    <property type="entry name" value="PBP_GOBP"/>
    <property type="match status" value="1"/>
</dbReference>
<reference evidence="6" key="2">
    <citation type="submission" date="2022-10" db="EMBL/GenBank/DDBJ databases">
        <authorList>
            <consortium name="ENA_rothamsted_submissions"/>
            <consortium name="culmorum"/>
            <person name="King R."/>
        </authorList>
    </citation>
    <scope>NUCLEOTIDE SEQUENCE</scope>
</reference>
<feature type="chain" id="PRO_5040151638" description="Odorant binding protein" evidence="5">
    <location>
        <begin position="18"/>
        <end position="141"/>
    </location>
</feature>
<dbReference type="Gene3D" id="1.10.238.20">
    <property type="entry name" value="Pheromone/general odorant binding protein domain"/>
    <property type="match status" value="1"/>
</dbReference>
<name>A0A9N9RX26_9DIPT</name>
<dbReference type="Proteomes" id="UP001153620">
    <property type="component" value="Chromosome 3"/>
</dbReference>
<evidence type="ECO:0000256" key="3">
    <source>
        <dbReference type="ARBA" id="ARBA00022525"/>
    </source>
</evidence>
<comment type="similarity">
    <text evidence="2">Belongs to the PBP/GOBP family.</text>
</comment>
<dbReference type="PANTHER" id="PTHR11857">
    <property type="entry name" value="ODORANT BINDING PROTEIN-RELATED"/>
    <property type="match status" value="1"/>
</dbReference>
<reference evidence="6" key="1">
    <citation type="submission" date="2022-01" db="EMBL/GenBank/DDBJ databases">
        <authorList>
            <person name="King R."/>
        </authorList>
    </citation>
    <scope>NUCLEOTIDE SEQUENCE</scope>
</reference>
<dbReference type="GO" id="GO:0007608">
    <property type="term" value="P:sensory perception of smell"/>
    <property type="evidence" value="ECO:0007669"/>
    <property type="project" value="TreeGrafter"/>
</dbReference>
<dbReference type="EMBL" id="OU895879">
    <property type="protein sequence ID" value="CAG9806831.1"/>
    <property type="molecule type" value="Genomic_DNA"/>
</dbReference>
<comment type="subcellular location">
    <subcellularLocation>
        <location evidence="1">Secreted</location>
    </subcellularLocation>
</comment>
<evidence type="ECO:0000256" key="2">
    <source>
        <dbReference type="ARBA" id="ARBA00008098"/>
    </source>
</evidence>
<proteinExistence type="inferred from homology"/>
<dbReference type="GO" id="GO:0005549">
    <property type="term" value="F:odorant binding"/>
    <property type="evidence" value="ECO:0007669"/>
    <property type="project" value="InterPro"/>
</dbReference>
<dbReference type="PROSITE" id="PS51257">
    <property type="entry name" value="PROKAR_LIPOPROTEIN"/>
    <property type="match status" value="1"/>
</dbReference>
<evidence type="ECO:0000256" key="4">
    <source>
        <dbReference type="ARBA" id="ARBA00022729"/>
    </source>
</evidence>
<sequence length="141" mass="15568">MKSTLIVLLAFVAIASCKSPEEYMKHMKASFEKCKSEIGNLPDLSMFKPGKLGPIPQEVKCMLNCVMEEMGFVKKDTVDVDKFVEMTAGKMDVDAETMEKMKEMVKECAAIADPDRCARGSDIFHCLKSAAEKSGLKCDGQ</sequence>
<keyword evidence="3" id="KW-0964">Secreted</keyword>
<dbReference type="AlphaFoldDB" id="A0A9N9RX26"/>
<accession>A0A9N9RX26</accession>
<evidence type="ECO:0000256" key="1">
    <source>
        <dbReference type="ARBA" id="ARBA00004613"/>
    </source>
</evidence>
<organism evidence="6 7">
    <name type="scientific">Chironomus riparius</name>
    <dbReference type="NCBI Taxonomy" id="315576"/>
    <lineage>
        <taxon>Eukaryota</taxon>
        <taxon>Metazoa</taxon>
        <taxon>Ecdysozoa</taxon>
        <taxon>Arthropoda</taxon>
        <taxon>Hexapoda</taxon>
        <taxon>Insecta</taxon>
        <taxon>Pterygota</taxon>
        <taxon>Neoptera</taxon>
        <taxon>Endopterygota</taxon>
        <taxon>Diptera</taxon>
        <taxon>Nematocera</taxon>
        <taxon>Chironomoidea</taxon>
        <taxon>Chironomidae</taxon>
        <taxon>Chironominae</taxon>
        <taxon>Chironomus</taxon>
    </lineage>
</organism>